<evidence type="ECO:0000313" key="2">
    <source>
        <dbReference type="Proteomes" id="UP001238334"/>
    </source>
</evidence>
<dbReference type="KEGG" id="ppso:QPJ95_08625"/>
<dbReference type="Proteomes" id="UP001238334">
    <property type="component" value="Chromosome"/>
</dbReference>
<evidence type="ECO:0000313" key="1">
    <source>
        <dbReference type="EMBL" id="WIY26960.1"/>
    </source>
</evidence>
<accession>A0A9Y2L1C2</accession>
<dbReference type="RefSeq" id="WP_270917402.1">
    <property type="nucleotide sequence ID" value="NZ_CP127247.1"/>
</dbReference>
<sequence length="179" mass="20260">MSFTDRDLTPKDVESLTGFSSQFLREWRRLEYLVGIGEQGANDRWKYSLKDALTLAICTQIRGSGLDGGVAIKIAKDFANTVLDQAGFFKETKEPRYLAVWSNSALPENRRQFPLDPLAPFATYQAELIGEIDHVVNAPAPIILDAVKVLDCLPKELFDALLKAKREMREQRKQMGLNW</sequence>
<proteinExistence type="predicted"/>
<dbReference type="AlphaFoldDB" id="A0A9Y2L1C2"/>
<name>A0A9Y2L1C2_9RHOB</name>
<organism evidence="1 2">
    <name type="scientific">Parasedimentitalea psychrophila</name>
    <dbReference type="NCBI Taxonomy" id="2997337"/>
    <lineage>
        <taxon>Bacteria</taxon>
        <taxon>Pseudomonadati</taxon>
        <taxon>Pseudomonadota</taxon>
        <taxon>Alphaproteobacteria</taxon>
        <taxon>Rhodobacterales</taxon>
        <taxon>Paracoccaceae</taxon>
        <taxon>Parasedimentitalea</taxon>
    </lineage>
</organism>
<gene>
    <name evidence="1" type="ORF">QPJ95_08625</name>
</gene>
<keyword evidence="2" id="KW-1185">Reference proteome</keyword>
<reference evidence="1 2" key="1">
    <citation type="submission" date="2023-06" db="EMBL/GenBank/DDBJ databases">
        <title>Parasedimentitalea psychrophila sp. nov., a psychrophilic bacterium isolated from deep-sea sediment.</title>
        <authorList>
            <person name="Li A."/>
        </authorList>
    </citation>
    <scope>NUCLEOTIDE SEQUENCE [LARGE SCALE GENOMIC DNA]</scope>
    <source>
        <strain evidence="1 2">QS115</strain>
    </source>
</reference>
<dbReference type="EMBL" id="CP127247">
    <property type="protein sequence ID" value="WIY26960.1"/>
    <property type="molecule type" value="Genomic_DNA"/>
</dbReference>
<protein>
    <submittedName>
        <fullName evidence="1">Uncharacterized protein</fullName>
    </submittedName>
</protein>